<evidence type="ECO:0000313" key="3">
    <source>
        <dbReference type="Proteomes" id="UP000239002"/>
    </source>
</evidence>
<name>A0A2S6IFL3_9FLAO</name>
<dbReference type="PANTHER" id="PTHR42910:SF1">
    <property type="entry name" value="MAJOR FACILITATOR SUPERFAMILY (MFS) PROFILE DOMAIN-CONTAINING PROTEIN"/>
    <property type="match status" value="1"/>
</dbReference>
<organism evidence="2 3">
    <name type="scientific">Nonlabens xylanidelens</name>
    <dbReference type="NCBI Taxonomy" id="191564"/>
    <lineage>
        <taxon>Bacteria</taxon>
        <taxon>Pseudomonadati</taxon>
        <taxon>Bacteroidota</taxon>
        <taxon>Flavobacteriia</taxon>
        <taxon>Flavobacteriales</taxon>
        <taxon>Flavobacteriaceae</taxon>
        <taxon>Nonlabens</taxon>
    </lineage>
</organism>
<dbReference type="SUPFAM" id="SSF103473">
    <property type="entry name" value="MFS general substrate transporter"/>
    <property type="match status" value="1"/>
</dbReference>
<dbReference type="InterPro" id="IPR036259">
    <property type="entry name" value="MFS_trans_sf"/>
</dbReference>
<dbReference type="AlphaFoldDB" id="A0A2S6IFL3"/>
<keyword evidence="1" id="KW-0472">Membrane</keyword>
<gene>
    <name evidence="2" type="ORF">LY01_02680</name>
</gene>
<sequence length="106" mass="11849">MSTSAGLVVANLYYNQPLLHKMSVELQVSEACLSGLVGEQYGWRVMYYAATILIVLLFTLLHYKLPKTTPVYKGNYGSLLKSIGFYFRTEPTVRLAALHGALTFLL</sequence>
<evidence type="ECO:0008006" key="4">
    <source>
        <dbReference type="Google" id="ProtNLM"/>
    </source>
</evidence>
<dbReference type="EMBL" id="PTJE01000008">
    <property type="protein sequence ID" value="PPK92976.1"/>
    <property type="molecule type" value="Genomic_DNA"/>
</dbReference>
<keyword evidence="1" id="KW-1133">Transmembrane helix</keyword>
<reference evidence="2 3" key="1">
    <citation type="submission" date="2018-02" db="EMBL/GenBank/DDBJ databases">
        <title>Genomic Encyclopedia of Archaeal and Bacterial Type Strains, Phase II (KMG-II): from individual species to whole genera.</title>
        <authorList>
            <person name="Goeker M."/>
        </authorList>
    </citation>
    <scope>NUCLEOTIDE SEQUENCE [LARGE SCALE GENOMIC DNA]</scope>
    <source>
        <strain evidence="2 3">DSM 16809</strain>
    </source>
</reference>
<proteinExistence type="predicted"/>
<dbReference type="PANTHER" id="PTHR42910">
    <property type="entry name" value="TRANSPORTER SCO4007-RELATED"/>
    <property type="match status" value="1"/>
</dbReference>
<keyword evidence="1" id="KW-0812">Transmembrane</keyword>
<protein>
    <recommendedName>
        <fullName evidence="4">MFS transporter</fullName>
    </recommendedName>
</protein>
<comment type="caution">
    <text evidence="2">The sequence shown here is derived from an EMBL/GenBank/DDBJ whole genome shotgun (WGS) entry which is preliminary data.</text>
</comment>
<accession>A0A2S6IFL3</accession>
<dbReference type="Proteomes" id="UP000239002">
    <property type="component" value="Unassembled WGS sequence"/>
</dbReference>
<feature type="transmembrane region" description="Helical" evidence="1">
    <location>
        <begin position="45"/>
        <end position="63"/>
    </location>
</feature>
<evidence type="ECO:0000256" key="1">
    <source>
        <dbReference type="SAM" id="Phobius"/>
    </source>
</evidence>
<keyword evidence="3" id="KW-1185">Reference proteome</keyword>
<evidence type="ECO:0000313" key="2">
    <source>
        <dbReference type="EMBL" id="PPK92976.1"/>
    </source>
</evidence>